<dbReference type="Gramene" id="KZM98067">
    <property type="protein sequence ID" value="KZM98067"/>
    <property type="gene ID" value="DCAR_014571"/>
</dbReference>
<keyword evidence="4" id="KW-1133">Transmembrane helix</keyword>
<organism evidence="7 8">
    <name type="scientific">Daucus carota subsp. sativus</name>
    <name type="common">Carrot</name>
    <dbReference type="NCBI Taxonomy" id="79200"/>
    <lineage>
        <taxon>Eukaryota</taxon>
        <taxon>Viridiplantae</taxon>
        <taxon>Streptophyta</taxon>
        <taxon>Embryophyta</taxon>
        <taxon>Tracheophyta</taxon>
        <taxon>Spermatophyta</taxon>
        <taxon>Magnoliopsida</taxon>
        <taxon>eudicotyledons</taxon>
        <taxon>Gunneridae</taxon>
        <taxon>Pentapetalae</taxon>
        <taxon>asterids</taxon>
        <taxon>campanulids</taxon>
        <taxon>Apiales</taxon>
        <taxon>Apiaceae</taxon>
        <taxon>Apioideae</taxon>
        <taxon>Scandiceae</taxon>
        <taxon>Daucinae</taxon>
        <taxon>Daucus</taxon>
        <taxon>Daucus sect. Daucus</taxon>
    </lineage>
</organism>
<dbReference type="InterPro" id="IPR009606">
    <property type="entry name" value="DEAL/Modifying_wall_lignin1/2"/>
</dbReference>
<accession>A0A165XDV5</accession>
<evidence type="ECO:0000256" key="3">
    <source>
        <dbReference type="ARBA" id="ARBA00022729"/>
    </source>
</evidence>
<dbReference type="OrthoDB" id="678343at2759"/>
<proteinExistence type="inferred from homology"/>
<keyword evidence="3" id="KW-0732">Signal</keyword>
<evidence type="ECO:0000256" key="5">
    <source>
        <dbReference type="ARBA" id="ARBA00023136"/>
    </source>
</evidence>
<dbReference type="EMBL" id="CP093346">
    <property type="protein sequence ID" value="WOG97006.1"/>
    <property type="molecule type" value="Genomic_DNA"/>
</dbReference>
<evidence type="ECO:0000256" key="6">
    <source>
        <dbReference type="ARBA" id="ARBA00029467"/>
    </source>
</evidence>
<evidence type="ECO:0000256" key="1">
    <source>
        <dbReference type="ARBA" id="ARBA00004127"/>
    </source>
</evidence>
<dbReference type="InterPro" id="IPR052222">
    <property type="entry name" value="DESIGUAL"/>
</dbReference>
<evidence type="ECO:0000313" key="8">
    <source>
        <dbReference type="Proteomes" id="UP000077755"/>
    </source>
</evidence>
<dbReference type="Pfam" id="PF06749">
    <property type="entry name" value="DUF1218"/>
    <property type="match status" value="1"/>
</dbReference>
<comment type="similarity">
    <text evidence="6">Belongs to the DESIGUAL family.</text>
</comment>
<reference evidence="7" key="1">
    <citation type="journal article" date="2016" name="Nat. Genet.">
        <title>A high-quality carrot genome assembly provides new insights into carotenoid accumulation and asterid genome evolution.</title>
        <authorList>
            <person name="Iorizzo M."/>
            <person name="Ellison S."/>
            <person name="Senalik D."/>
            <person name="Zeng P."/>
            <person name="Satapoomin P."/>
            <person name="Huang J."/>
            <person name="Bowman M."/>
            <person name="Iovene M."/>
            <person name="Sanseverino W."/>
            <person name="Cavagnaro P."/>
            <person name="Yildiz M."/>
            <person name="Macko-Podgorni A."/>
            <person name="Moranska E."/>
            <person name="Grzebelus E."/>
            <person name="Grzebelus D."/>
            <person name="Ashrafi H."/>
            <person name="Zheng Z."/>
            <person name="Cheng S."/>
            <person name="Spooner D."/>
            <person name="Van Deynze A."/>
            <person name="Simon P."/>
        </authorList>
    </citation>
    <scope>NUCLEOTIDE SEQUENCE</scope>
    <source>
        <tissue evidence="7">Leaf</tissue>
    </source>
</reference>
<comment type="subcellular location">
    <subcellularLocation>
        <location evidence="1">Endomembrane system</location>
        <topology evidence="1">Multi-pass membrane protein</topology>
    </subcellularLocation>
</comment>
<sequence length="212" mass="22969">MEKKAMVVCVVVGFLGLIASSLAFAAEFKRIKRSEVQFTAPDECVYPRSPALALGLTAAVALVIAQIIINVATGCNCCRSGSHQLNSKWTLALSCFVVSWFTFVLAFLLLLTGAALNDQRGEENMYFGNYYCYVVKPGVFAGAAILSLATVVFGITYYITIISAKTGTDPWAGHAAPSQPSSIAMAQPQYPLSTSQDPVFVHEDTYLRRQFT</sequence>
<protein>
    <submittedName>
        <fullName evidence="7">Uncharacterized protein</fullName>
    </submittedName>
</protein>
<gene>
    <name evidence="7" type="ORF">DCAR_0416345</name>
</gene>
<name>A0A165XDV5_DAUCS</name>
<dbReference type="AlphaFoldDB" id="A0A165XDV5"/>
<reference evidence="7" key="2">
    <citation type="submission" date="2022-03" db="EMBL/GenBank/DDBJ databases">
        <title>Draft title - Genomic analysis of global carrot germplasm unveils the trajectory of domestication and the origin of high carotenoid orange carrot.</title>
        <authorList>
            <person name="Iorizzo M."/>
            <person name="Ellison S."/>
            <person name="Senalik D."/>
            <person name="Macko-Podgorni A."/>
            <person name="Grzebelus D."/>
            <person name="Bostan H."/>
            <person name="Rolling W."/>
            <person name="Curaba J."/>
            <person name="Simon P."/>
        </authorList>
    </citation>
    <scope>NUCLEOTIDE SEQUENCE</scope>
    <source>
        <tissue evidence="7">Leaf</tissue>
    </source>
</reference>
<keyword evidence="8" id="KW-1185">Reference proteome</keyword>
<evidence type="ECO:0000256" key="4">
    <source>
        <dbReference type="ARBA" id="ARBA00022989"/>
    </source>
</evidence>
<keyword evidence="2" id="KW-0812">Transmembrane</keyword>
<evidence type="ECO:0000313" key="7">
    <source>
        <dbReference type="EMBL" id="WOG97006.1"/>
    </source>
</evidence>
<dbReference type="OMA" id="ATHIQAD"/>
<keyword evidence="5" id="KW-0472">Membrane</keyword>
<dbReference type="Proteomes" id="UP000077755">
    <property type="component" value="Chromosome 4"/>
</dbReference>
<dbReference type="PANTHER" id="PTHR31769">
    <property type="entry name" value="OS07G0462200 PROTEIN-RELATED"/>
    <property type="match status" value="1"/>
</dbReference>
<dbReference type="GO" id="GO:0012505">
    <property type="term" value="C:endomembrane system"/>
    <property type="evidence" value="ECO:0007669"/>
    <property type="project" value="UniProtKB-SubCell"/>
</dbReference>
<dbReference type="KEGG" id="dcr:108218390"/>
<evidence type="ECO:0000256" key="2">
    <source>
        <dbReference type="ARBA" id="ARBA00022692"/>
    </source>
</evidence>